<protein>
    <submittedName>
        <fullName evidence="2">Uncharacterized protein</fullName>
    </submittedName>
</protein>
<reference evidence="2" key="1">
    <citation type="journal article" date="2023" name="G3 (Bethesda)">
        <title>A reference genome for the long-term kleptoplast-retaining sea slug Elysia crispata morphotype clarki.</title>
        <authorList>
            <person name="Eastman K.E."/>
            <person name="Pendleton A.L."/>
            <person name="Shaikh M.A."/>
            <person name="Suttiyut T."/>
            <person name="Ogas R."/>
            <person name="Tomko P."/>
            <person name="Gavelis G."/>
            <person name="Widhalm J.R."/>
            <person name="Wisecaver J.H."/>
        </authorList>
    </citation>
    <scope>NUCLEOTIDE SEQUENCE</scope>
    <source>
        <strain evidence="2">ECLA1</strain>
    </source>
</reference>
<organism evidence="2 3">
    <name type="scientific">Elysia crispata</name>
    <name type="common">lettuce slug</name>
    <dbReference type="NCBI Taxonomy" id="231223"/>
    <lineage>
        <taxon>Eukaryota</taxon>
        <taxon>Metazoa</taxon>
        <taxon>Spiralia</taxon>
        <taxon>Lophotrochozoa</taxon>
        <taxon>Mollusca</taxon>
        <taxon>Gastropoda</taxon>
        <taxon>Heterobranchia</taxon>
        <taxon>Euthyneura</taxon>
        <taxon>Panpulmonata</taxon>
        <taxon>Sacoglossa</taxon>
        <taxon>Placobranchoidea</taxon>
        <taxon>Plakobranchidae</taxon>
        <taxon>Elysia</taxon>
    </lineage>
</organism>
<comment type="caution">
    <text evidence="2">The sequence shown here is derived from an EMBL/GenBank/DDBJ whole genome shotgun (WGS) entry which is preliminary data.</text>
</comment>
<dbReference type="EMBL" id="JAWDGP010006383">
    <property type="protein sequence ID" value="KAK3741991.1"/>
    <property type="molecule type" value="Genomic_DNA"/>
</dbReference>
<dbReference type="AlphaFoldDB" id="A0AAE0YDP0"/>
<proteinExistence type="predicted"/>
<gene>
    <name evidence="2" type="ORF">RRG08_024737</name>
</gene>
<feature type="region of interest" description="Disordered" evidence="1">
    <location>
        <begin position="1"/>
        <end position="35"/>
    </location>
</feature>
<feature type="compositionally biased region" description="Polar residues" evidence="1">
    <location>
        <begin position="7"/>
        <end position="21"/>
    </location>
</feature>
<keyword evidence="3" id="KW-1185">Reference proteome</keyword>
<accession>A0AAE0YDP0</accession>
<evidence type="ECO:0000256" key="1">
    <source>
        <dbReference type="SAM" id="MobiDB-lite"/>
    </source>
</evidence>
<dbReference type="Proteomes" id="UP001283361">
    <property type="component" value="Unassembled WGS sequence"/>
</dbReference>
<evidence type="ECO:0000313" key="3">
    <source>
        <dbReference type="Proteomes" id="UP001283361"/>
    </source>
</evidence>
<sequence length="105" mass="11571">MWRNQEHNQSITTVEETQSKVSGGDAASRGNLASSRCSASDRIDLGGPQARALDRTPGGLICFYIVQRHGEMYLETKASGDFGYVCNLDLQKGIEWELWTFTGAI</sequence>
<evidence type="ECO:0000313" key="2">
    <source>
        <dbReference type="EMBL" id="KAK3741991.1"/>
    </source>
</evidence>
<name>A0AAE0YDP0_9GAST</name>